<protein>
    <submittedName>
        <fullName evidence="2">Uncharacterized protein</fullName>
    </submittedName>
</protein>
<proteinExistence type="predicted"/>
<feature type="compositionally biased region" description="Basic and acidic residues" evidence="1">
    <location>
        <begin position="92"/>
        <end position="106"/>
    </location>
</feature>
<dbReference type="EMBL" id="HE573024">
    <property type="protein sequence ID" value="CCC49430.1"/>
    <property type="molecule type" value="Genomic_DNA"/>
</dbReference>
<feature type="compositionally biased region" description="Polar residues" evidence="1">
    <location>
        <begin position="71"/>
        <end position="91"/>
    </location>
</feature>
<dbReference type="AlphaFoldDB" id="G0U033"/>
<accession>G0U033</accession>
<sequence length="114" mass="12789">MGHRDADFLTTTHLTNFPHLTCSPQVDICVHLCVIPQWASARSYGEVLCAPFHTGWDGCSGVDCLCTTPSPIHPSQNHPRNRRQNSTQNTGEKNETGKTKQKERHTYAHIHQVT</sequence>
<feature type="region of interest" description="Disordered" evidence="1">
    <location>
        <begin position="71"/>
        <end position="114"/>
    </location>
</feature>
<evidence type="ECO:0000313" key="2">
    <source>
        <dbReference type="EMBL" id="CCC49430.1"/>
    </source>
</evidence>
<gene>
    <name evidence="2" type="ORF">TVY486_0800380</name>
</gene>
<organism evidence="2">
    <name type="scientific">Trypanosoma vivax (strain Y486)</name>
    <dbReference type="NCBI Taxonomy" id="1055687"/>
    <lineage>
        <taxon>Eukaryota</taxon>
        <taxon>Discoba</taxon>
        <taxon>Euglenozoa</taxon>
        <taxon>Kinetoplastea</taxon>
        <taxon>Metakinetoplastina</taxon>
        <taxon>Trypanosomatida</taxon>
        <taxon>Trypanosomatidae</taxon>
        <taxon>Trypanosoma</taxon>
        <taxon>Duttonella</taxon>
    </lineage>
</organism>
<name>G0U033_TRYVY</name>
<reference evidence="2" key="1">
    <citation type="journal article" date="2012" name="Proc. Natl. Acad. Sci. U.S.A.">
        <title>Antigenic diversity is generated by distinct evolutionary mechanisms in African trypanosome species.</title>
        <authorList>
            <person name="Jackson A.P."/>
            <person name="Berry A."/>
            <person name="Aslett M."/>
            <person name="Allison H.C."/>
            <person name="Burton P."/>
            <person name="Vavrova-Anderson J."/>
            <person name="Brown R."/>
            <person name="Browne H."/>
            <person name="Corton N."/>
            <person name="Hauser H."/>
            <person name="Gamble J."/>
            <person name="Gilderthorp R."/>
            <person name="Marcello L."/>
            <person name="McQuillan J."/>
            <person name="Otto T.D."/>
            <person name="Quail M.A."/>
            <person name="Sanders M.J."/>
            <person name="van Tonder A."/>
            <person name="Ginger M.L."/>
            <person name="Field M.C."/>
            <person name="Barry J.D."/>
            <person name="Hertz-Fowler C."/>
            <person name="Berriman M."/>
        </authorList>
    </citation>
    <scope>NUCLEOTIDE SEQUENCE</scope>
    <source>
        <strain evidence="2">Y486</strain>
    </source>
</reference>
<evidence type="ECO:0000256" key="1">
    <source>
        <dbReference type="SAM" id="MobiDB-lite"/>
    </source>
</evidence>